<name>A0A834SRU4_9FABA</name>
<dbReference type="Proteomes" id="UP000634136">
    <property type="component" value="Unassembled WGS sequence"/>
</dbReference>
<evidence type="ECO:0000313" key="2">
    <source>
        <dbReference type="Proteomes" id="UP000634136"/>
    </source>
</evidence>
<organism evidence="1 2">
    <name type="scientific">Senna tora</name>
    <dbReference type="NCBI Taxonomy" id="362788"/>
    <lineage>
        <taxon>Eukaryota</taxon>
        <taxon>Viridiplantae</taxon>
        <taxon>Streptophyta</taxon>
        <taxon>Embryophyta</taxon>
        <taxon>Tracheophyta</taxon>
        <taxon>Spermatophyta</taxon>
        <taxon>Magnoliopsida</taxon>
        <taxon>eudicotyledons</taxon>
        <taxon>Gunneridae</taxon>
        <taxon>Pentapetalae</taxon>
        <taxon>rosids</taxon>
        <taxon>fabids</taxon>
        <taxon>Fabales</taxon>
        <taxon>Fabaceae</taxon>
        <taxon>Caesalpinioideae</taxon>
        <taxon>Cassia clade</taxon>
        <taxon>Senna</taxon>
    </lineage>
</organism>
<reference evidence="1" key="1">
    <citation type="submission" date="2020-09" db="EMBL/GenBank/DDBJ databases">
        <title>Genome-Enabled Discovery of Anthraquinone Biosynthesis in Senna tora.</title>
        <authorList>
            <person name="Kang S.-H."/>
            <person name="Pandey R.P."/>
            <person name="Lee C.-M."/>
            <person name="Sim J.-S."/>
            <person name="Jeong J.-T."/>
            <person name="Choi B.-S."/>
            <person name="Jung M."/>
            <person name="Ginzburg D."/>
            <person name="Zhao K."/>
            <person name="Won S.Y."/>
            <person name="Oh T.-J."/>
            <person name="Yu Y."/>
            <person name="Kim N.-H."/>
            <person name="Lee O.R."/>
            <person name="Lee T.-H."/>
            <person name="Bashyal P."/>
            <person name="Kim T.-S."/>
            <person name="Lee W.-H."/>
            <person name="Kawkins C."/>
            <person name="Kim C.-K."/>
            <person name="Kim J.S."/>
            <person name="Ahn B.O."/>
            <person name="Rhee S.Y."/>
            <person name="Sohng J.K."/>
        </authorList>
    </citation>
    <scope>NUCLEOTIDE SEQUENCE</scope>
    <source>
        <tissue evidence="1">Leaf</tissue>
    </source>
</reference>
<proteinExistence type="predicted"/>
<dbReference type="Pfam" id="PF14223">
    <property type="entry name" value="Retrotran_gag_2"/>
    <property type="match status" value="1"/>
</dbReference>
<keyword evidence="2" id="KW-1185">Reference proteome</keyword>
<dbReference type="AlphaFoldDB" id="A0A834SRU4"/>
<dbReference type="OrthoDB" id="1434682at2759"/>
<sequence length="194" mass="22178">MTTKYEVEKFDGGSNFSLWKIRMQSALILQDLWQAIEDKFVVLVTEEHRFVIKKKALGAIFMSITYIVLREIVDEDIVAKAWKKLEQLYWAKSLTNRLYLKKRLYNLRIIEGTMVKSRLDEFNSIIMDLKNVDIKIEDEDQALIVLCHYHHPMIPSAKGKGLVTSNRSGGASSTKGYAVDAGFASLVMGEDEVL</sequence>
<gene>
    <name evidence="1" type="ORF">G2W53_035154</name>
</gene>
<accession>A0A834SRU4</accession>
<protein>
    <submittedName>
        <fullName evidence="1">Retrovirus-related Pol polyprotein from transposon TNT 1-94</fullName>
    </submittedName>
</protein>
<evidence type="ECO:0000313" key="1">
    <source>
        <dbReference type="EMBL" id="KAF7808411.1"/>
    </source>
</evidence>
<dbReference type="EMBL" id="JAAIUW010000011">
    <property type="protein sequence ID" value="KAF7808411.1"/>
    <property type="molecule type" value="Genomic_DNA"/>
</dbReference>
<comment type="caution">
    <text evidence="1">The sequence shown here is derived from an EMBL/GenBank/DDBJ whole genome shotgun (WGS) entry which is preliminary data.</text>
</comment>